<keyword evidence="1" id="KW-0677">Repeat</keyword>
<dbReference type="InterPro" id="IPR003593">
    <property type="entry name" value="AAA+_ATPase"/>
</dbReference>
<keyword evidence="3" id="KW-0067">ATP-binding</keyword>
<evidence type="ECO:0000256" key="1">
    <source>
        <dbReference type="ARBA" id="ARBA00022737"/>
    </source>
</evidence>
<dbReference type="InterPro" id="IPR017871">
    <property type="entry name" value="ABC_transporter-like_CS"/>
</dbReference>
<dbReference type="InterPro" id="IPR050611">
    <property type="entry name" value="ABCF"/>
</dbReference>
<protein>
    <recommendedName>
        <fullName evidence="6">ABC transporter domain-containing protein</fullName>
    </recommendedName>
</protein>
<sequence length="781" mass="87456">MAPSIEEKKKKVDSKDKKDKDVTREKKEKKEKDPSKDKERKEKKEKDPLKEKKDKKDKVSSSKDATKDKEKDKKSKDGKDSKSSKKDEKANGATKSTPRQPPQAQPPRVVPPPKKAQNDYLGDIDLPSSSSEDEEEGERYTPIYAADDKDKELKSMATYRDKKKLADKERKQIEEAARAKVAALQDDDNVFDVAYEQQGGAGEASDVLSATDIKVHNLTIRAKGKVLLEGTTLTITAGRRYGLVGPNGKGKSTLLRMIARRQVPVPETLDVLLVEQEVVGTDEAALDAVVAADVELMALRAEEADIQLRLNAVSLDDRPADDDAPQPSTSAANDADNDRLAEIYERLAEMGADSAKSRASKILHGLGFTEAMQRRSTNEFSGGWRMRISLARALYIQPTVLLLDEPTNHLDLRAVLWLEEYLQRWKKTLIVVSHDRDFLNTITTDIIHLHDLKLHYYRGNFAQFEEMYEQKRKEVNKAAEKFEKQLKAAKRSGSKANQDKVVKSAKQTQARKAKAAPAGYADEDSKAAEQPKRWSDYTVHFEFPEPSELPSSSLLQLLDADFKYPGREDFGLKDLNIGIDMGSRVAIVGPNGAGKTTLMNLLAGDLEPTAGEARRSHALRVGRYAQHFVDALKFDTNPVEYLLSKYPKSGLKPEQMRQQLGRFGLSGHHHLQPICKLSGGQKARVVFTSISLANPHILLFDEPTNHLDMQSIDALSDALEQFEGGVVVISHDSQLLSRVCDDAERSEVWLVEDGQVQRYDGYFEEYKEELIKEISAEMDED</sequence>
<dbReference type="Proteomes" id="UP001491310">
    <property type="component" value="Unassembled WGS sequence"/>
</dbReference>
<feature type="domain" description="ABC transporter" evidence="6">
    <location>
        <begin position="213"/>
        <end position="476"/>
    </location>
</feature>
<dbReference type="InterPro" id="IPR003439">
    <property type="entry name" value="ABC_transporter-like_ATP-bd"/>
</dbReference>
<dbReference type="EMBL" id="JALJOT010000007">
    <property type="protein sequence ID" value="KAK9909279.1"/>
    <property type="molecule type" value="Genomic_DNA"/>
</dbReference>
<name>A0ABR2YQF0_9CHLO</name>
<feature type="region of interest" description="Disordered" evidence="5">
    <location>
        <begin position="316"/>
        <end position="335"/>
    </location>
</feature>
<organism evidence="7 8">
    <name type="scientific">Coccomyxa subellipsoidea</name>
    <dbReference type="NCBI Taxonomy" id="248742"/>
    <lineage>
        <taxon>Eukaryota</taxon>
        <taxon>Viridiplantae</taxon>
        <taxon>Chlorophyta</taxon>
        <taxon>core chlorophytes</taxon>
        <taxon>Trebouxiophyceae</taxon>
        <taxon>Trebouxiophyceae incertae sedis</taxon>
        <taxon>Coccomyxaceae</taxon>
        <taxon>Coccomyxa</taxon>
    </lineage>
</organism>
<gene>
    <name evidence="7" type="ORF">WJX75_010002</name>
</gene>
<evidence type="ECO:0000256" key="5">
    <source>
        <dbReference type="SAM" id="MobiDB-lite"/>
    </source>
</evidence>
<keyword evidence="8" id="KW-1185">Reference proteome</keyword>
<dbReference type="InterPro" id="IPR027417">
    <property type="entry name" value="P-loop_NTPase"/>
</dbReference>
<dbReference type="SUPFAM" id="SSF52540">
    <property type="entry name" value="P-loop containing nucleoside triphosphate hydrolases"/>
    <property type="match status" value="2"/>
</dbReference>
<keyword evidence="4" id="KW-0175">Coiled coil</keyword>
<evidence type="ECO:0000256" key="3">
    <source>
        <dbReference type="ARBA" id="ARBA00022840"/>
    </source>
</evidence>
<dbReference type="CDD" id="cd03221">
    <property type="entry name" value="ABCF_EF-3"/>
    <property type="match status" value="2"/>
</dbReference>
<feature type="domain" description="ABC transporter" evidence="6">
    <location>
        <begin position="555"/>
        <end position="778"/>
    </location>
</feature>
<dbReference type="Gene3D" id="3.40.50.300">
    <property type="entry name" value="P-loop containing nucleotide triphosphate hydrolases"/>
    <property type="match status" value="2"/>
</dbReference>
<accession>A0ABR2YQF0</accession>
<dbReference type="PROSITE" id="PS50893">
    <property type="entry name" value="ABC_TRANSPORTER_2"/>
    <property type="match status" value="2"/>
</dbReference>
<evidence type="ECO:0000313" key="7">
    <source>
        <dbReference type="EMBL" id="KAK9909279.1"/>
    </source>
</evidence>
<feature type="compositionally biased region" description="Pro residues" evidence="5">
    <location>
        <begin position="99"/>
        <end position="114"/>
    </location>
</feature>
<dbReference type="Pfam" id="PF00005">
    <property type="entry name" value="ABC_tran"/>
    <property type="match status" value="2"/>
</dbReference>
<feature type="region of interest" description="Disordered" evidence="5">
    <location>
        <begin position="1"/>
        <end position="147"/>
    </location>
</feature>
<evidence type="ECO:0000313" key="8">
    <source>
        <dbReference type="Proteomes" id="UP001491310"/>
    </source>
</evidence>
<reference evidence="7 8" key="1">
    <citation type="journal article" date="2024" name="Nat. Commun.">
        <title>Phylogenomics reveals the evolutionary origins of lichenization in chlorophyte algae.</title>
        <authorList>
            <person name="Puginier C."/>
            <person name="Libourel C."/>
            <person name="Otte J."/>
            <person name="Skaloud P."/>
            <person name="Haon M."/>
            <person name="Grisel S."/>
            <person name="Petersen M."/>
            <person name="Berrin J.G."/>
            <person name="Delaux P.M."/>
            <person name="Dal Grande F."/>
            <person name="Keller J."/>
        </authorList>
    </citation>
    <scope>NUCLEOTIDE SEQUENCE [LARGE SCALE GENOMIC DNA]</scope>
    <source>
        <strain evidence="7 8">SAG 216-7</strain>
    </source>
</reference>
<dbReference type="PROSITE" id="PS00211">
    <property type="entry name" value="ABC_TRANSPORTER_1"/>
    <property type="match status" value="1"/>
</dbReference>
<dbReference type="PANTHER" id="PTHR19211">
    <property type="entry name" value="ATP-BINDING TRANSPORT PROTEIN-RELATED"/>
    <property type="match status" value="1"/>
</dbReference>
<dbReference type="PANTHER" id="PTHR19211:SF14">
    <property type="entry name" value="ATP-BINDING CASSETTE SUB-FAMILY F MEMBER 1"/>
    <property type="match status" value="1"/>
</dbReference>
<evidence type="ECO:0000256" key="2">
    <source>
        <dbReference type="ARBA" id="ARBA00022741"/>
    </source>
</evidence>
<dbReference type="SMART" id="SM00382">
    <property type="entry name" value="AAA"/>
    <property type="match status" value="2"/>
</dbReference>
<proteinExistence type="predicted"/>
<evidence type="ECO:0000256" key="4">
    <source>
        <dbReference type="SAM" id="Coils"/>
    </source>
</evidence>
<feature type="compositionally biased region" description="Basic and acidic residues" evidence="5">
    <location>
        <begin position="1"/>
        <end position="90"/>
    </location>
</feature>
<comment type="caution">
    <text evidence="7">The sequence shown here is derived from an EMBL/GenBank/DDBJ whole genome shotgun (WGS) entry which is preliminary data.</text>
</comment>
<keyword evidence="2" id="KW-0547">Nucleotide-binding</keyword>
<feature type="region of interest" description="Disordered" evidence="5">
    <location>
        <begin position="487"/>
        <end position="531"/>
    </location>
</feature>
<feature type="coiled-coil region" evidence="4">
    <location>
        <begin position="156"/>
        <end position="186"/>
    </location>
</feature>
<evidence type="ECO:0000259" key="6">
    <source>
        <dbReference type="PROSITE" id="PS50893"/>
    </source>
</evidence>